<dbReference type="Proteomes" id="UP000326354">
    <property type="component" value="Chromosome"/>
</dbReference>
<evidence type="ECO:0000256" key="1">
    <source>
        <dbReference type="ARBA" id="ARBA00022448"/>
    </source>
</evidence>
<dbReference type="InterPro" id="IPR050093">
    <property type="entry name" value="ABC_SmlMolc_Importer"/>
</dbReference>
<accession>A0A5S9IWH7</accession>
<dbReference type="SMART" id="SM00382">
    <property type="entry name" value="AAA"/>
    <property type="match status" value="1"/>
</dbReference>
<dbReference type="PROSITE" id="PS00211">
    <property type="entry name" value="ABC_TRANSPORTER_1"/>
    <property type="match status" value="1"/>
</dbReference>
<dbReference type="InterPro" id="IPR003439">
    <property type="entry name" value="ABC_transporter-like_ATP-bd"/>
</dbReference>
<gene>
    <name evidence="5" type="ORF">UABAM_06240</name>
</gene>
<reference evidence="5 6" key="1">
    <citation type="submission" date="2019-08" db="EMBL/GenBank/DDBJ databases">
        <title>Complete genome sequence of Candidatus Uab amorphum.</title>
        <authorList>
            <person name="Shiratori T."/>
            <person name="Suzuki S."/>
            <person name="Kakizawa Y."/>
            <person name="Ishida K."/>
        </authorList>
    </citation>
    <scope>NUCLEOTIDE SEQUENCE [LARGE SCALE GENOMIC DNA]</scope>
    <source>
        <strain evidence="5 6">SRT547</strain>
    </source>
</reference>
<keyword evidence="1" id="KW-0813">Transport</keyword>
<dbReference type="InterPro" id="IPR003593">
    <property type="entry name" value="AAA+_ATPase"/>
</dbReference>
<dbReference type="PANTHER" id="PTHR42781">
    <property type="entry name" value="SPERMIDINE/PUTRESCINE IMPORT ATP-BINDING PROTEIN POTA"/>
    <property type="match status" value="1"/>
</dbReference>
<evidence type="ECO:0000259" key="4">
    <source>
        <dbReference type="PROSITE" id="PS50893"/>
    </source>
</evidence>
<name>A0A5S9IWH7_UABAM</name>
<dbReference type="PROSITE" id="PS50893">
    <property type="entry name" value="ABC_TRANSPORTER_2"/>
    <property type="match status" value="1"/>
</dbReference>
<dbReference type="InterPro" id="IPR027417">
    <property type="entry name" value="P-loop_NTPase"/>
</dbReference>
<dbReference type="EMBL" id="AP019860">
    <property type="protein sequence ID" value="BBM87825.1"/>
    <property type="molecule type" value="Genomic_DNA"/>
</dbReference>
<feature type="domain" description="ABC transporter" evidence="4">
    <location>
        <begin position="1"/>
        <end position="211"/>
    </location>
</feature>
<evidence type="ECO:0000256" key="3">
    <source>
        <dbReference type="ARBA" id="ARBA00022840"/>
    </source>
</evidence>
<keyword evidence="2" id="KW-0547">Nucleotide-binding</keyword>
<organism evidence="5 6">
    <name type="scientific">Uabimicrobium amorphum</name>
    <dbReference type="NCBI Taxonomy" id="2596890"/>
    <lineage>
        <taxon>Bacteria</taxon>
        <taxon>Pseudomonadati</taxon>
        <taxon>Planctomycetota</taxon>
        <taxon>Candidatus Uabimicrobiia</taxon>
        <taxon>Candidatus Uabimicrobiales</taxon>
        <taxon>Candidatus Uabimicrobiaceae</taxon>
        <taxon>Candidatus Uabimicrobium</taxon>
    </lineage>
</organism>
<proteinExistence type="predicted"/>
<evidence type="ECO:0000313" key="6">
    <source>
        <dbReference type="Proteomes" id="UP000326354"/>
    </source>
</evidence>
<dbReference type="PANTHER" id="PTHR42781:SF4">
    <property type="entry name" value="SPERMIDINE_PUTRESCINE IMPORT ATP-BINDING PROTEIN POTA"/>
    <property type="match status" value="1"/>
</dbReference>
<dbReference type="Gene3D" id="3.40.50.300">
    <property type="entry name" value="P-loop containing nucleotide triphosphate hydrolases"/>
    <property type="match status" value="1"/>
</dbReference>
<dbReference type="GO" id="GO:0016887">
    <property type="term" value="F:ATP hydrolysis activity"/>
    <property type="evidence" value="ECO:0007669"/>
    <property type="project" value="InterPro"/>
</dbReference>
<dbReference type="Pfam" id="PF00005">
    <property type="entry name" value="ABC_tran"/>
    <property type="match status" value="1"/>
</dbReference>
<dbReference type="InterPro" id="IPR017871">
    <property type="entry name" value="ABC_transporter-like_CS"/>
</dbReference>
<dbReference type="AlphaFoldDB" id="A0A5S9IWH7"/>
<dbReference type="KEGG" id="uam:UABAM_06240"/>
<dbReference type="GO" id="GO:0005524">
    <property type="term" value="F:ATP binding"/>
    <property type="evidence" value="ECO:0007669"/>
    <property type="project" value="UniProtKB-KW"/>
</dbReference>
<keyword evidence="3 5" id="KW-0067">ATP-binding</keyword>
<dbReference type="SUPFAM" id="SSF52540">
    <property type="entry name" value="P-loop containing nucleoside triphosphate hydrolases"/>
    <property type="match status" value="1"/>
</dbReference>
<evidence type="ECO:0000256" key="2">
    <source>
        <dbReference type="ARBA" id="ARBA00022741"/>
    </source>
</evidence>
<evidence type="ECO:0000313" key="5">
    <source>
        <dbReference type="EMBL" id="BBM87825.1"/>
    </source>
</evidence>
<keyword evidence="6" id="KW-1185">Reference proteome</keyword>
<sequence>MQSDRSIRFFVYGPSGVGKTTLVRMLAGLLRPDFGKITVNDEVWFDSEQQIFLPPQQRSISYVSQEYVLFPHMTVIENIQFSNKLSSQEEILRLLKVLKLSDYKHAKPHLLSGGQRQRVAIIRAIIRNSKLLLLDEPFSGQDDAIKRVLRSEIQRIHEKNNTITVFISHDISEGLLHSDYIVLMETNTFSVVKSQRQIFEGMLPVIAEVIAINDDKSVELCANGNVFSFVTQERLSVGERILIPLQPTQTYVKISNITPSTYESLDS</sequence>
<protein>
    <submittedName>
        <fullName evidence="5">ABC transporter ATP-binding protein</fullName>
    </submittedName>
</protein>